<feature type="domain" description="Kinesin-like" evidence="1">
    <location>
        <begin position="1"/>
        <end position="61"/>
    </location>
</feature>
<dbReference type="Pfam" id="PF12473">
    <property type="entry name" value="DUF3694"/>
    <property type="match status" value="1"/>
</dbReference>
<dbReference type="EMBL" id="CAJOBH010078743">
    <property type="protein sequence ID" value="CAF4506806.1"/>
    <property type="molecule type" value="Genomic_DNA"/>
</dbReference>
<accession>A0A8S2YJA4</accession>
<gene>
    <name evidence="2" type="ORF">BYL167_LOCUS36274</name>
    <name evidence="3" type="ORF">GIL414_LOCUS37179</name>
    <name evidence="4" type="ORF">GIL414_LOCUS56707</name>
</gene>
<comment type="caution">
    <text evidence="3">The sequence shown here is derived from an EMBL/GenBank/DDBJ whole genome shotgun (WGS) entry which is preliminary data.</text>
</comment>
<feature type="non-terminal residue" evidence="3">
    <location>
        <position position="1"/>
    </location>
</feature>
<proteinExistence type="predicted"/>
<protein>
    <recommendedName>
        <fullName evidence="1">Kinesin-like domain-containing protein</fullName>
    </recommendedName>
</protein>
<dbReference type="Proteomes" id="UP000681967">
    <property type="component" value="Unassembled WGS sequence"/>
</dbReference>
<evidence type="ECO:0000313" key="2">
    <source>
        <dbReference type="EMBL" id="CAF4506806.1"/>
    </source>
</evidence>
<evidence type="ECO:0000313" key="4">
    <source>
        <dbReference type="EMBL" id="CAF4992250.1"/>
    </source>
</evidence>
<sequence>RIGITLCHETNPEVIWKSVREVVVGRIRSQQHSVFDETDGQILSLNIMSSHYIQKQHDNRTF</sequence>
<evidence type="ECO:0000313" key="3">
    <source>
        <dbReference type="EMBL" id="CAF4559307.1"/>
    </source>
</evidence>
<evidence type="ECO:0000313" key="5">
    <source>
        <dbReference type="Proteomes" id="UP000681720"/>
    </source>
</evidence>
<dbReference type="AlphaFoldDB" id="A0A8S2YJA4"/>
<dbReference type="InterPro" id="IPR022164">
    <property type="entry name" value="Kinesin-like"/>
</dbReference>
<reference evidence="3" key="1">
    <citation type="submission" date="2021-02" db="EMBL/GenBank/DDBJ databases">
        <authorList>
            <person name="Nowell W R."/>
        </authorList>
    </citation>
    <scope>NUCLEOTIDE SEQUENCE</scope>
</reference>
<name>A0A8S2YJA4_9BILA</name>
<dbReference type="EMBL" id="CAJOBJ010204245">
    <property type="protein sequence ID" value="CAF4992250.1"/>
    <property type="molecule type" value="Genomic_DNA"/>
</dbReference>
<organism evidence="3 5">
    <name type="scientific">Rotaria magnacalcarata</name>
    <dbReference type="NCBI Taxonomy" id="392030"/>
    <lineage>
        <taxon>Eukaryota</taxon>
        <taxon>Metazoa</taxon>
        <taxon>Spiralia</taxon>
        <taxon>Gnathifera</taxon>
        <taxon>Rotifera</taxon>
        <taxon>Eurotatoria</taxon>
        <taxon>Bdelloidea</taxon>
        <taxon>Philodinida</taxon>
        <taxon>Philodinidae</taxon>
        <taxon>Rotaria</taxon>
    </lineage>
</organism>
<evidence type="ECO:0000259" key="1">
    <source>
        <dbReference type="Pfam" id="PF12473"/>
    </source>
</evidence>
<dbReference type="EMBL" id="CAJOBJ010094721">
    <property type="protein sequence ID" value="CAF4559307.1"/>
    <property type="molecule type" value="Genomic_DNA"/>
</dbReference>
<dbReference type="Proteomes" id="UP000681720">
    <property type="component" value="Unassembled WGS sequence"/>
</dbReference>
<feature type="non-terminal residue" evidence="3">
    <location>
        <position position="62"/>
    </location>
</feature>